<name>A0ABU9HAY1_9GAMM</name>
<keyword evidence="3" id="KW-1185">Reference proteome</keyword>
<dbReference type="Proteomes" id="UP001366060">
    <property type="component" value="Unassembled WGS sequence"/>
</dbReference>
<feature type="transmembrane region" description="Helical" evidence="1">
    <location>
        <begin position="238"/>
        <end position="258"/>
    </location>
</feature>
<feature type="transmembrane region" description="Helical" evidence="1">
    <location>
        <begin position="70"/>
        <end position="87"/>
    </location>
</feature>
<dbReference type="EMBL" id="JBAKBA010000013">
    <property type="protein sequence ID" value="MEL0658963.1"/>
    <property type="molecule type" value="Genomic_DNA"/>
</dbReference>
<dbReference type="Gene3D" id="1.20.1250.20">
    <property type="entry name" value="MFS general substrate transporter like domains"/>
    <property type="match status" value="1"/>
</dbReference>
<evidence type="ECO:0000256" key="1">
    <source>
        <dbReference type="SAM" id="Phobius"/>
    </source>
</evidence>
<reference evidence="2 3" key="1">
    <citation type="submission" date="2024-02" db="EMBL/GenBank/DDBJ databases">
        <title>Bacteria isolated from the canopy kelp, Nereocystis luetkeana.</title>
        <authorList>
            <person name="Pfister C.A."/>
            <person name="Younker I.T."/>
            <person name="Light S.H."/>
        </authorList>
    </citation>
    <scope>NUCLEOTIDE SEQUENCE [LARGE SCALE GENOMIC DNA]</scope>
    <source>
        <strain evidence="2 3">TI.2.07</strain>
    </source>
</reference>
<accession>A0ABU9HAY1</accession>
<evidence type="ECO:0000313" key="3">
    <source>
        <dbReference type="Proteomes" id="UP001366060"/>
    </source>
</evidence>
<comment type="caution">
    <text evidence="2">The sequence shown here is derived from an EMBL/GenBank/DDBJ whole genome shotgun (WGS) entry which is preliminary data.</text>
</comment>
<keyword evidence="1" id="KW-1133">Transmembrane helix</keyword>
<feature type="transmembrane region" description="Helical" evidence="1">
    <location>
        <begin position="132"/>
        <end position="150"/>
    </location>
</feature>
<organism evidence="2 3">
    <name type="scientific">Psychromonas arctica</name>
    <dbReference type="NCBI Taxonomy" id="168275"/>
    <lineage>
        <taxon>Bacteria</taxon>
        <taxon>Pseudomonadati</taxon>
        <taxon>Pseudomonadota</taxon>
        <taxon>Gammaproteobacteria</taxon>
        <taxon>Alteromonadales</taxon>
        <taxon>Psychromonadaceae</taxon>
        <taxon>Psychromonas</taxon>
    </lineage>
</organism>
<feature type="transmembrane region" description="Helical" evidence="1">
    <location>
        <begin position="208"/>
        <end position="232"/>
    </location>
</feature>
<feature type="transmembrane region" description="Helical" evidence="1">
    <location>
        <begin position="336"/>
        <end position="355"/>
    </location>
</feature>
<feature type="transmembrane region" description="Helical" evidence="1">
    <location>
        <begin position="156"/>
        <end position="174"/>
    </location>
</feature>
<feature type="transmembrane region" description="Helical" evidence="1">
    <location>
        <begin position="93"/>
        <end position="111"/>
    </location>
</feature>
<evidence type="ECO:0000313" key="2">
    <source>
        <dbReference type="EMBL" id="MEL0658963.1"/>
    </source>
</evidence>
<feature type="transmembrane region" description="Helical" evidence="1">
    <location>
        <begin position="265"/>
        <end position="284"/>
    </location>
</feature>
<proteinExistence type="predicted"/>
<keyword evidence="1" id="KW-0472">Membrane</keyword>
<feature type="transmembrane region" description="Helical" evidence="1">
    <location>
        <begin position="7"/>
        <end position="31"/>
    </location>
</feature>
<dbReference type="SUPFAM" id="SSF103473">
    <property type="entry name" value="MFS general substrate transporter"/>
    <property type="match status" value="1"/>
</dbReference>
<feature type="transmembrane region" description="Helical" evidence="1">
    <location>
        <begin position="296"/>
        <end position="315"/>
    </location>
</feature>
<feature type="transmembrane region" description="Helical" evidence="1">
    <location>
        <begin position="361"/>
        <end position="381"/>
    </location>
</feature>
<protein>
    <recommendedName>
        <fullName evidence="4">MFS transporter</fullName>
    </recommendedName>
</protein>
<feature type="transmembrane region" description="Helical" evidence="1">
    <location>
        <begin position="37"/>
        <end position="58"/>
    </location>
</feature>
<dbReference type="RefSeq" id="WP_341627568.1">
    <property type="nucleotide sequence ID" value="NZ_JBAKBA010000013.1"/>
</dbReference>
<gene>
    <name evidence="2" type="ORF">V6255_07395</name>
</gene>
<keyword evidence="1" id="KW-0812">Transmembrane</keyword>
<sequence>MSGLTRTFYLFTGFHSFLLGLLPLFIAVILWDKGLTISHISYFIALTAAGFVAALYYWDRLRATHSWRKLISLSFILQSLFVLLLVWDNQLALVTIGALINGAAGCFYWSTQRLLFQAITEDKNTGNTFGNFQILVVFALKIGVLVGSYLLGMEYFIGLLVLSLLLSFLGFSLVDKSLQGKSELYDLKQVPAFSLKQIIGFKDSHHSVMIFTVDGLFLFLESYFWMLTIYMLTQENVMQLGLILVALSILLALIFFFIKKQIDRINVRVIYSVAVIGYACSWLFRAQLNEESSTIMLYSSLLLIAFLSNFFRLAFNKRFYDIARREQPTRYIICKSYYSQFMLMLLFSVIGFFTVSTGHALQQLQVLYYLCIPLVLVYFIYGNKSSNQLSHA</sequence>
<dbReference type="InterPro" id="IPR036259">
    <property type="entry name" value="MFS_trans_sf"/>
</dbReference>
<evidence type="ECO:0008006" key="4">
    <source>
        <dbReference type="Google" id="ProtNLM"/>
    </source>
</evidence>